<dbReference type="AlphaFoldDB" id="A0A8R1ICB6"/>
<dbReference type="EnsemblMetazoa" id="CJA33167.1">
    <property type="protein sequence ID" value="CJA33167.1"/>
    <property type="gene ID" value="WBGene00209014"/>
</dbReference>
<reference evidence="2" key="2">
    <citation type="submission" date="2022-06" db="UniProtKB">
        <authorList>
            <consortium name="EnsemblMetazoa"/>
        </authorList>
    </citation>
    <scope>IDENTIFICATION</scope>
    <source>
        <strain evidence="2">DF5081</strain>
    </source>
</reference>
<dbReference type="InterPro" id="IPR056164">
    <property type="entry name" value="Beta-prop_ELP1_1st"/>
</dbReference>
<evidence type="ECO:0000259" key="1">
    <source>
        <dbReference type="Pfam" id="PF04762"/>
    </source>
</evidence>
<organism evidence="2 3">
    <name type="scientific">Caenorhabditis japonica</name>
    <dbReference type="NCBI Taxonomy" id="281687"/>
    <lineage>
        <taxon>Eukaryota</taxon>
        <taxon>Metazoa</taxon>
        <taxon>Ecdysozoa</taxon>
        <taxon>Nematoda</taxon>
        <taxon>Chromadorea</taxon>
        <taxon>Rhabditida</taxon>
        <taxon>Rhabditina</taxon>
        <taxon>Rhabditomorpha</taxon>
        <taxon>Rhabditoidea</taxon>
        <taxon>Rhabditidae</taxon>
        <taxon>Peloderinae</taxon>
        <taxon>Caenorhabditis</taxon>
    </lineage>
</organism>
<reference evidence="3" key="1">
    <citation type="submission" date="2010-08" db="EMBL/GenBank/DDBJ databases">
        <authorList>
            <consortium name="Caenorhabditis japonica Sequencing Consortium"/>
            <person name="Wilson R.K."/>
        </authorList>
    </citation>
    <scope>NUCLEOTIDE SEQUENCE [LARGE SCALE GENOMIC DNA]</scope>
    <source>
        <strain evidence="3">DF5081</strain>
    </source>
</reference>
<proteinExistence type="predicted"/>
<sequence length="177" mass="19595">KPMKNLQIGRVKALELAEFTGADEFAIHPILQTLAISTQKELILVENDEVLSKINWENERRGVRVVSLSFRTDSSQIIAVLADGRALVVDDGEVMELEVCDIQDETTTTAEWSADEQMLALADNFNLYLADSSLVPYVERPLHVSSDNLKSTPVNVGWGSESTQFRGSAGKLKVNNF</sequence>
<dbReference type="InterPro" id="IPR006849">
    <property type="entry name" value="Elp1"/>
</dbReference>
<dbReference type="Proteomes" id="UP000005237">
    <property type="component" value="Unassembled WGS sequence"/>
</dbReference>
<dbReference type="GO" id="GO:0005829">
    <property type="term" value="C:cytosol"/>
    <property type="evidence" value="ECO:0007669"/>
    <property type="project" value="TreeGrafter"/>
</dbReference>
<dbReference type="GO" id="GO:0000049">
    <property type="term" value="F:tRNA binding"/>
    <property type="evidence" value="ECO:0007669"/>
    <property type="project" value="TreeGrafter"/>
</dbReference>
<protein>
    <recommendedName>
        <fullName evidence="1">ELP1 first N-terminal beta-propeller domain-containing protein</fullName>
    </recommendedName>
</protein>
<feature type="domain" description="ELP1 first N-terminal beta-propeller" evidence="1">
    <location>
        <begin position="49"/>
        <end position="171"/>
    </location>
</feature>
<accession>A0A8R1ICB6</accession>
<dbReference type="PANTHER" id="PTHR12747:SF0">
    <property type="entry name" value="ELONGATOR COMPLEX PROTEIN 1"/>
    <property type="match status" value="1"/>
</dbReference>
<name>A0A8R1ICB6_CAEJA</name>
<evidence type="ECO:0000313" key="3">
    <source>
        <dbReference type="Proteomes" id="UP000005237"/>
    </source>
</evidence>
<dbReference type="GO" id="GO:0002926">
    <property type="term" value="P:tRNA wobble base 5-methoxycarbonylmethyl-2-thiouridinylation"/>
    <property type="evidence" value="ECO:0007669"/>
    <property type="project" value="TreeGrafter"/>
</dbReference>
<evidence type="ECO:0000313" key="2">
    <source>
        <dbReference type="EnsemblMetazoa" id="CJA33167.1"/>
    </source>
</evidence>
<dbReference type="Pfam" id="PF04762">
    <property type="entry name" value="Beta-prop_ELP1_1st"/>
    <property type="match status" value="1"/>
</dbReference>
<keyword evidence="3" id="KW-1185">Reference proteome</keyword>
<dbReference type="GO" id="GO:0033588">
    <property type="term" value="C:elongator holoenzyme complex"/>
    <property type="evidence" value="ECO:0007669"/>
    <property type="project" value="InterPro"/>
</dbReference>
<dbReference type="PANTHER" id="PTHR12747">
    <property type="entry name" value="ELONGATOR COMPLEX PROTEIN 1"/>
    <property type="match status" value="1"/>
</dbReference>